<dbReference type="InterPro" id="IPR005312">
    <property type="entry name" value="DUF1759"/>
</dbReference>
<dbReference type="WBParaSite" id="PSAMB.scaffold12390size2789.g34837.t1">
    <property type="protein sequence ID" value="PSAMB.scaffold12390size2789.g34837.t1"/>
    <property type="gene ID" value="PSAMB.scaffold12390size2789.g34837"/>
</dbReference>
<proteinExistence type="predicted"/>
<keyword evidence="1" id="KW-1185">Reference proteome</keyword>
<dbReference type="Pfam" id="PF03564">
    <property type="entry name" value="DUF1759"/>
    <property type="match status" value="1"/>
</dbReference>
<sequence>MASIFWLQIGREKKLLTHYVKESGARDYKLDRAAPDLLRIAHKKKEEALIDTGRLRTSADRLQGYIERLAKFVAELDLDEEGRKEEQKKFATVIDGEEGALALIEHAHCVIDTLAEYVISFDHLERAQFLLTAEALSTTLLAPMTPLNHPVAPLRSTTQLPKLELCHFDGTVTEWRQFWETFKVTVDDAPLPAVQKMSYLISTLRGEARQEAMGYVATISNRGGVYLLVVQWWCISL</sequence>
<dbReference type="AlphaFoldDB" id="A0A914UV53"/>
<dbReference type="Proteomes" id="UP000887566">
    <property type="component" value="Unplaced"/>
</dbReference>
<organism evidence="1 2">
    <name type="scientific">Plectus sambesii</name>
    <dbReference type="NCBI Taxonomy" id="2011161"/>
    <lineage>
        <taxon>Eukaryota</taxon>
        <taxon>Metazoa</taxon>
        <taxon>Ecdysozoa</taxon>
        <taxon>Nematoda</taxon>
        <taxon>Chromadorea</taxon>
        <taxon>Plectida</taxon>
        <taxon>Plectina</taxon>
        <taxon>Plectoidea</taxon>
        <taxon>Plectidae</taxon>
        <taxon>Plectus</taxon>
    </lineage>
</organism>
<evidence type="ECO:0000313" key="1">
    <source>
        <dbReference type="Proteomes" id="UP000887566"/>
    </source>
</evidence>
<evidence type="ECO:0000313" key="2">
    <source>
        <dbReference type="WBParaSite" id="PSAMB.scaffold12390size2789.g34837.t1"/>
    </source>
</evidence>
<accession>A0A914UV53</accession>
<reference evidence="2" key="1">
    <citation type="submission" date="2022-11" db="UniProtKB">
        <authorList>
            <consortium name="WormBaseParasite"/>
        </authorList>
    </citation>
    <scope>IDENTIFICATION</scope>
</reference>
<protein>
    <submittedName>
        <fullName evidence="2">Uncharacterized protein</fullName>
    </submittedName>
</protein>
<name>A0A914UV53_9BILA</name>